<proteinExistence type="predicted"/>
<accession>A0ABU1CA14</accession>
<evidence type="ECO:0000313" key="1">
    <source>
        <dbReference type="EMBL" id="MDR0182006.1"/>
    </source>
</evidence>
<sequence>MSNDPNPWAPPELEWPELQAQLDALRGSVERMLQETTDTSQVVGKFAGMASDIVSRSPPDLVESVNSELGAILRDLRLTGDSMD</sequence>
<dbReference type="RefSeq" id="WP_309261167.1">
    <property type="nucleotide sequence ID" value="NZ_JARUHG010000001.1"/>
</dbReference>
<gene>
    <name evidence="1" type="ORF">P8609_03345</name>
</gene>
<protein>
    <submittedName>
        <fullName evidence="1">Uncharacterized protein</fullName>
    </submittedName>
</protein>
<comment type="caution">
    <text evidence="1">The sequence shown here is derived from an EMBL/GenBank/DDBJ whole genome shotgun (WGS) entry which is preliminary data.</text>
</comment>
<evidence type="ECO:0000313" key="2">
    <source>
        <dbReference type="Proteomes" id="UP001233535"/>
    </source>
</evidence>
<name>A0ABU1CA14_9GAMM</name>
<keyword evidence="2" id="KW-1185">Reference proteome</keyword>
<dbReference type="Proteomes" id="UP001233535">
    <property type="component" value="Unassembled WGS sequence"/>
</dbReference>
<dbReference type="EMBL" id="JARUHG010000001">
    <property type="protein sequence ID" value="MDR0182006.1"/>
    <property type="molecule type" value="Genomic_DNA"/>
</dbReference>
<organism evidence="1 2">
    <name type="scientific">Lysobacter arvi</name>
    <dbReference type="NCBI Taxonomy" id="3038776"/>
    <lineage>
        <taxon>Bacteria</taxon>
        <taxon>Pseudomonadati</taxon>
        <taxon>Pseudomonadota</taxon>
        <taxon>Gammaproteobacteria</taxon>
        <taxon>Lysobacterales</taxon>
        <taxon>Lysobacteraceae</taxon>
        <taxon>Lysobacter</taxon>
    </lineage>
</organism>
<reference evidence="1 2" key="1">
    <citation type="submission" date="2023-04" db="EMBL/GenBank/DDBJ databases">
        <title>Lysobacter sp. strain UC isolated from soil sample.</title>
        <authorList>
            <person name="Choksket S."/>
            <person name="Harshvardhan F."/>
            <person name="Rana R."/>
            <person name="Patil P.B."/>
            <person name="Korpole S."/>
        </authorList>
    </citation>
    <scope>NUCLEOTIDE SEQUENCE [LARGE SCALE GENOMIC DNA]</scope>
    <source>
        <strain evidence="1 2">UC</strain>
    </source>
</reference>